<dbReference type="SMART" id="SM00256">
    <property type="entry name" value="FBOX"/>
    <property type="match status" value="1"/>
</dbReference>
<evidence type="ECO:0000313" key="2">
    <source>
        <dbReference type="EMBL" id="SSX19483.1"/>
    </source>
</evidence>
<organism evidence="2">
    <name type="scientific">Culicoides sonorensis</name>
    <name type="common">Biting midge</name>
    <dbReference type="NCBI Taxonomy" id="179676"/>
    <lineage>
        <taxon>Eukaryota</taxon>
        <taxon>Metazoa</taxon>
        <taxon>Ecdysozoa</taxon>
        <taxon>Arthropoda</taxon>
        <taxon>Hexapoda</taxon>
        <taxon>Insecta</taxon>
        <taxon>Pterygota</taxon>
        <taxon>Neoptera</taxon>
        <taxon>Endopterygota</taxon>
        <taxon>Diptera</taxon>
        <taxon>Nematocera</taxon>
        <taxon>Chironomoidea</taxon>
        <taxon>Ceratopogonidae</taxon>
        <taxon>Ceratopogoninae</taxon>
        <taxon>Culicoides</taxon>
        <taxon>Monoculicoides</taxon>
    </lineage>
</organism>
<dbReference type="SUPFAM" id="SSF52047">
    <property type="entry name" value="RNI-like"/>
    <property type="match status" value="1"/>
</dbReference>
<name>A0A336LRY2_CULSO</name>
<dbReference type="Pfam" id="PF12937">
    <property type="entry name" value="F-box-like"/>
    <property type="match status" value="1"/>
</dbReference>
<dbReference type="SUPFAM" id="SSF81383">
    <property type="entry name" value="F-box domain"/>
    <property type="match status" value="1"/>
</dbReference>
<accession>A0A336LRY2</accession>
<feature type="domain" description="F-box" evidence="1">
    <location>
        <begin position="8"/>
        <end position="47"/>
    </location>
</feature>
<gene>
    <name evidence="2" type="primary">CSON014776</name>
</gene>
<dbReference type="EMBL" id="UFQT01000086">
    <property type="protein sequence ID" value="SSX19483.1"/>
    <property type="molecule type" value="Genomic_DNA"/>
</dbReference>
<dbReference type="InterPro" id="IPR001810">
    <property type="entry name" value="F-box_dom"/>
</dbReference>
<evidence type="ECO:0000259" key="1">
    <source>
        <dbReference type="SMART" id="SM00256"/>
    </source>
</evidence>
<dbReference type="VEuPathDB" id="VectorBase:CSON014776"/>
<proteinExistence type="predicted"/>
<dbReference type="AlphaFoldDB" id="A0A336LRY2"/>
<dbReference type="InterPro" id="IPR032675">
    <property type="entry name" value="LRR_dom_sf"/>
</dbReference>
<protein>
    <submittedName>
        <fullName evidence="2">CSON014776 protein</fullName>
    </submittedName>
</protein>
<dbReference type="Gene3D" id="1.20.1280.50">
    <property type="match status" value="1"/>
</dbReference>
<reference evidence="2" key="1">
    <citation type="submission" date="2018-07" db="EMBL/GenBank/DDBJ databases">
        <authorList>
            <person name="Quirk P.G."/>
            <person name="Krulwich T.A."/>
        </authorList>
    </citation>
    <scope>NUCLEOTIDE SEQUENCE</scope>
</reference>
<sequence>MSSINDYLLNELLIIIFGYLTRDDRKICRLVCQRWNDLILNEVKFRSDWHLNVDPRILTPSDFVLLLESRVQFSSITLDISNRSKNVNVDNLVNVLTQIGKSVTKIAIESDFEHHHRIINCFPLLKSIEIDSKLNLKFMNCNTNVEHLKLTYFHYFPRNILDLFQVFPNIKNLDYDDWQLNDHNCMIKSFRTAPTLWKVFYWVNGAPSFNAFQTEFLQFEKLNLDRFCHYSVRGNELKYEFLTKVTSKFPDIPKIELQTRSFVIPPAEIQHKITQLNASLQDEDFTFSVLKNFKSLQKLVIDNFDVFCPIGHQIFTNTSLKTLNLKEGELFCEECWNTLIVSVPNVEHFRLNVRLSYDKLIKAISHWKNLKHLKINLFYHNCVDAERFEALPTCTSMLEYLHCMVIADIFFQLFLEFLKCLPELKYLNIGYRRTLADAKKTADALVTYCKKLRVKS</sequence>
<dbReference type="Gene3D" id="3.80.10.10">
    <property type="entry name" value="Ribonuclease Inhibitor"/>
    <property type="match status" value="1"/>
</dbReference>
<dbReference type="InterPro" id="IPR036047">
    <property type="entry name" value="F-box-like_dom_sf"/>
</dbReference>